<protein>
    <submittedName>
        <fullName evidence="2">SurA N-terminal domain-containing protein</fullName>
    </submittedName>
</protein>
<sequence>MIRTSSARRRSLRTAVGVALAAAALSACGAQPAHPGAAAVVGGERISVASVEARMAAVRDASAGQGGARTERAGLAKRTVADLVLDRVIAKALDDRQLSVSDAEIATSRAADAKVLGGESQLERELLARQGVPSSDIDTFYRQQLGIQKLAAAQGEDARTTAGDAVVRKALVEAGGKLDIQVNPRYGRWDVQQITLADTVDDWLPQNHQLF</sequence>
<evidence type="ECO:0000313" key="2">
    <source>
        <dbReference type="EMBL" id="MFC5644308.1"/>
    </source>
</evidence>
<dbReference type="Pfam" id="PF13624">
    <property type="entry name" value="SurA_N_3"/>
    <property type="match status" value="1"/>
</dbReference>
<keyword evidence="3" id="KW-1185">Reference proteome</keyword>
<feature type="chain" id="PRO_5045181448" evidence="1">
    <location>
        <begin position="30"/>
        <end position="211"/>
    </location>
</feature>
<proteinExistence type="predicted"/>
<dbReference type="Gene3D" id="1.10.4030.10">
    <property type="entry name" value="Porin chaperone SurA, peptide-binding domain"/>
    <property type="match status" value="1"/>
</dbReference>
<organism evidence="2 3">
    <name type="scientific">Kitasatospora cinereorecta</name>
    <dbReference type="NCBI Taxonomy" id="285560"/>
    <lineage>
        <taxon>Bacteria</taxon>
        <taxon>Bacillati</taxon>
        <taxon>Actinomycetota</taxon>
        <taxon>Actinomycetes</taxon>
        <taxon>Kitasatosporales</taxon>
        <taxon>Streptomycetaceae</taxon>
        <taxon>Kitasatospora</taxon>
    </lineage>
</organism>
<reference evidence="3" key="1">
    <citation type="journal article" date="2019" name="Int. J. Syst. Evol. Microbiol.">
        <title>The Global Catalogue of Microorganisms (GCM) 10K type strain sequencing project: providing services to taxonomists for standard genome sequencing and annotation.</title>
        <authorList>
            <consortium name="The Broad Institute Genomics Platform"/>
            <consortium name="The Broad Institute Genome Sequencing Center for Infectious Disease"/>
            <person name="Wu L."/>
            <person name="Ma J."/>
        </authorList>
    </citation>
    <scope>NUCLEOTIDE SEQUENCE [LARGE SCALE GENOMIC DNA]</scope>
    <source>
        <strain evidence="3">CGMCC 4.1622</strain>
    </source>
</reference>
<dbReference type="PROSITE" id="PS51318">
    <property type="entry name" value="TAT"/>
    <property type="match status" value="1"/>
</dbReference>
<dbReference type="InterPro" id="IPR027304">
    <property type="entry name" value="Trigger_fact/SurA_dom_sf"/>
</dbReference>
<name>A0ABW0VEH9_9ACTN</name>
<dbReference type="Proteomes" id="UP001596066">
    <property type="component" value="Unassembled WGS sequence"/>
</dbReference>
<evidence type="ECO:0000313" key="3">
    <source>
        <dbReference type="Proteomes" id="UP001596066"/>
    </source>
</evidence>
<evidence type="ECO:0000256" key="1">
    <source>
        <dbReference type="SAM" id="SignalP"/>
    </source>
</evidence>
<dbReference type="InterPro" id="IPR006311">
    <property type="entry name" value="TAT_signal"/>
</dbReference>
<accession>A0ABW0VEH9</accession>
<gene>
    <name evidence="2" type="ORF">ACFPZF_23480</name>
</gene>
<dbReference type="RefSeq" id="WP_346147020.1">
    <property type="nucleotide sequence ID" value="NZ_BAAAUA010000031.1"/>
</dbReference>
<keyword evidence="1" id="KW-0732">Signal</keyword>
<comment type="caution">
    <text evidence="2">The sequence shown here is derived from an EMBL/GenBank/DDBJ whole genome shotgun (WGS) entry which is preliminary data.</text>
</comment>
<dbReference type="EMBL" id="JBHSOC010000044">
    <property type="protein sequence ID" value="MFC5644308.1"/>
    <property type="molecule type" value="Genomic_DNA"/>
</dbReference>
<dbReference type="PROSITE" id="PS51257">
    <property type="entry name" value="PROKAR_LIPOPROTEIN"/>
    <property type="match status" value="1"/>
</dbReference>
<dbReference type="SUPFAM" id="SSF109998">
    <property type="entry name" value="Triger factor/SurA peptide-binding domain-like"/>
    <property type="match status" value="1"/>
</dbReference>
<feature type="signal peptide" evidence="1">
    <location>
        <begin position="1"/>
        <end position="29"/>
    </location>
</feature>